<organism evidence="2 3">
    <name type="scientific">Aspergillus sclerotiicarbonarius (strain CBS 121057 / IBT 28362)</name>
    <dbReference type="NCBI Taxonomy" id="1448318"/>
    <lineage>
        <taxon>Eukaryota</taxon>
        <taxon>Fungi</taxon>
        <taxon>Dikarya</taxon>
        <taxon>Ascomycota</taxon>
        <taxon>Pezizomycotina</taxon>
        <taxon>Eurotiomycetes</taxon>
        <taxon>Eurotiomycetidae</taxon>
        <taxon>Eurotiales</taxon>
        <taxon>Aspergillaceae</taxon>
        <taxon>Aspergillus</taxon>
        <taxon>Aspergillus subgen. Circumdati</taxon>
    </lineage>
</organism>
<dbReference type="AlphaFoldDB" id="A0A319FKB5"/>
<dbReference type="Proteomes" id="UP000248423">
    <property type="component" value="Unassembled WGS sequence"/>
</dbReference>
<feature type="non-terminal residue" evidence="2">
    <location>
        <position position="1"/>
    </location>
</feature>
<gene>
    <name evidence="2" type="ORF">BO78DRAFT_310385</name>
</gene>
<name>A0A319FKB5_ASPSB</name>
<dbReference type="InterPro" id="IPR013940">
    <property type="entry name" value="Spo22/ZIP4/TEX11"/>
</dbReference>
<keyword evidence="1" id="KW-0469">Meiosis</keyword>
<protein>
    <recommendedName>
        <fullName evidence="4">Protein ZIP4 homolog</fullName>
    </recommendedName>
</protein>
<proteinExistence type="predicted"/>
<dbReference type="GO" id="GO:0090173">
    <property type="term" value="P:regulation of synaptonemal complex assembly"/>
    <property type="evidence" value="ECO:0007669"/>
    <property type="project" value="InterPro"/>
</dbReference>
<dbReference type="Pfam" id="PF08631">
    <property type="entry name" value="SPO22"/>
    <property type="match status" value="1"/>
</dbReference>
<dbReference type="OrthoDB" id="65716at2759"/>
<dbReference type="EMBL" id="KZ826334">
    <property type="protein sequence ID" value="PYI08553.1"/>
    <property type="molecule type" value="Genomic_DNA"/>
</dbReference>
<evidence type="ECO:0000313" key="3">
    <source>
        <dbReference type="Proteomes" id="UP000248423"/>
    </source>
</evidence>
<evidence type="ECO:0000313" key="2">
    <source>
        <dbReference type="EMBL" id="PYI08553.1"/>
    </source>
</evidence>
<accession>A0A319FKB5</accession>
<sequence>DFAGDLASQISREPEKACLGLDDKTRNQLDQHLDYLPLLTASPSTPIRRRLDQEGTKLWNTCMRLMTETREKEQLSLLCKVKAFAFAMLEYAAPNNSQGCYRALEIAFRMATACIDYGCLDISQKIIEAAAVRLDRLEKVETDVDELMLQQYTVEYYMLRVYLSWFQERLDIADHLFSKIPASNDEKGQEHVMDICYKIGNSALSRKQYDVSAKWLGRALHAFRVGLHLDTDESKVYLSKTLDALKAQYGGLFTAKVIELEVLSREESYGDAFLQGSWIYSLQYSHDLTQLFAVLQSAIDSSTLENSHLTM</sequence>
<evidence type="ECO:0000256" key="1">
    <source>
        <dbReference type="ARBA" id="ARBA00023254"/>
    </source>
</evidence>
<dbReference type="GO" id="GO:0051321">
    <property type="term" value="P:meiotic cell cycle"/>
    <property type="evidence" value="ECO:0007669"/>
    <property type="project" value="UniProtKB-KW"/>
</dbReference>
<reference evidence="2 3" key="1">
    <citation type="submission" date="2018-02" db="EMBL/GenBank/DDBJ databases">
        <title>The genomes of Aspergillus section Nigri reveals drivers in fungal speciation.</title>
        <authorList>
            <consortium name="DOE Joint Genome Institute"/>
            <person name="Vesth T.C."/>
            <person name="Nybo J."/>
            <person name="Theobald S."/>
            <person name="Brandl J."/>
            <person name="Frisvad J.C."/>
            <person name="Nielsen K.F."/>
            <person name="Lyhne E.K."/>
            <person name="Kogle M.E."/>
            <person name="Kuo A."/>
            <person name="Riley R."/>
            <person name="Clum A."/>
            <person name="Nolan M."/>
            <person name="Lipzen A."/>
            <person name="Salamov A."/>
            <person name="Henrissat B."/>
            <person name="Wiebenga A."/>
            <person name="De vries R.P."/>
            <person name="Grigoriev I.V."/>
            <person name="Mortensen U.H."/>
            <person name="Andersen M.R."/>
            <person name="Baker S.E."/>
        </authorList>
    </citation>
    <scope>NUCLEOTIDE SEQUENCE [LARGE SCALE GENOMIC DNA]</scope>
    <source>
        <strain evidence="2 3">CBS 121057</strain>
    </source>
</reference>
<dbReference type="PANTHER" id="PTHR40375">
    <property type="entry name" value="SPORULATION-SPECIFIC PROTEIN 22"/>
    <property type="match status" value="1"/>
</dbReference>
<dbReference type="STRING" id="1448318.A0A319FKB5"/>
<dbReference type="PANTHER" id="PTHR40375:SF2">
    <property type="entry name" value="SPORULATION-SPECIFIC PROTEIN 22"/>
    <property type="match status" value="1"/>
</dbReference>
<keyword evidence="3" id="KW-1185">Reference proteome</keyword>
<dbReference type="VEuPathDB" id="FungiDB:BO78DRAFT_310385"/>
<evidence type="ECO:0008006" key="4">
    <source>
        <dbReference type="Google" id="ProtNLM"/>
    </source>
</evidence>
<dbReference type="InterPro" id="IPR039057">
    <property type="entry name" value="Spo22/ZIP4"/>
</dbReference>